<feature type="region of interest" description="Disordered" evidence="1">
    <location>
        <begin position="45"/>
        <end position="119"/>
    </location>
</feature>
<dbReference type="EMBL" id="CH991570">
    <property type="protein sequence ID" value="EDQ85833.1"/>
    <property type="molecule type" value="Genomic_DNA"/>
</dbReference>
<name>A9V9B8_MONBE</name>
<proteinExistence type="predicted"/>
<sequence>MAYKGPSGLFYHVRSIHPDWRQAEKPAEDEYVAKFGSSTWVAREGQPWPQHATVTPSSASSTPSTVPPPTAPSSSVASTALPQPMTPPSTAVVTDPHPAGPAHQPLSTTPDAPLDTQNP</sequence>
<organism evidence="2 3">
    <name type="scientific">Monosiga brevicollis</name>
    <name type="common">Choanoflagellate</name>
    <dbReference type="NCBI Taxonomy" id="81824"/>
    <lineage>
        <taxon>Eukaryota</taxon>
        <taxon>Choanoflagellata</taxon>
        <taxon>Craspedida</taxon>
        <taxon>Salpingoecidae</taxon>
        <taxon>Monosiga</taxon>
    </lineage>
</organism>
<keyword evidence="3" id="KW-1185">Reference proteome</keyword>
<gene>
    <name evidence="2" type="ORF">MONBRDRAFT_11495</name>
</gene>
<dbReference type="InParanoid" id="A9V9B8"/>
<evidence type="ECO:0000313" key="3">
    <source>
        <dbReference type="Proteomes" id="UP000001357"/>
    </source>
</evidence>
<dbReference type="GeneID" id="5894586"/>
<accession>A9V9B8</accession>
<dbReference type="KEGG" id="mbr:MONBRDRAFT_11495"/>
<reference evidence="2 3" key="1">
    <citation type="journal article" date="2008" name="Nature">
        <title>The genome of the choanoflagellate Monosiga brevicollis and the origin of metazoans.</title>
        <authorList>
            <consortium name="JGI Sequencing"/>
            <person name="King N."/>
            <person name="Westbrook M.J."/>
            <person name="Young S.L."/>
            <person name="Kuo A."/>
            <person name="Abedin M."/>
            <person name="Chapman J."/>
            <person name="Fairclough S."/>
            <person name="Hellsten U."/>
            <person name="Isogai Y."/>
            <person name="Letunic I."/>
            <person name="Marr M."/>
            <person name="Pincus D."/>
            <person name="Putnam N."/>
            <person name="Rokas A."/>
            <person name="Wright K.J."/>
            <person name="Zuzow R."/>
            <person name="Dirks W."/>
            <person name="Good M."/>
            <person name="Goodstein D."/>
            <person name="Lemons D."/>
            <person name="Li W."/>
            <person name="Lyons J.B."/>
            <person name="Morris A."/>
            <person name="Nichols S."/>
            <person name="Richter D.J."/>
            <person name="Salamov A."/>
            <person name="Bork P."/>
            <person name="Lim W.A."/>
            <person name="Manning G."/>
            <person name="Miller W.T."/>
            <person name="McGinnis W."/>
            <person name="Shapiro H."/>
            <person name="Tjian R."/>
            <person name="Grigoriev I.V."/>
            <person name="Rokhsar D."/>
        </authorList>
    </citation>
    <scope>NUCLEOTIDE SEQUENCE [LARGE SCALE GENOMIC DNA]</scope>
    <source>
        <strain evidence="3">MX1 / ATCC 50154</strain>
    </source>
</reference>
<dbReference type="RefSeq" id="XP_001749312.1">
    <property type="nucleotide sequence ID" value="XM_001749260.1"/>
</dbReference>
<feature type="compositionally biased region" description="Polar residues" evidence="1">
    <location>
        <begin position="105"/>
        <end position="119"/>
    </location>
</feature>
<dbReference type="AlphaFoldDB" id="A9V9B8"/>
<evidence type="ECO:0000313" key="2">
    <source>
        <dbReference type="EMBL" id="EDQ85833.1"/>
    </source>
</evidence>
<feature type="compositionally biased region" description="Low complexity" evidence="1">
    <location>
        <begin position="52"/>
        <end position="64"/>
    </location>
</feature>
<dbReference type="Proteomes" id="UP000001357">
    <property type="component" value="Unassembled WGS sequence"/>
</dbReference>
<protein>
    <submittedName>
        <fullName evidence="2">Uncharacterized protein</fullName>
    </submittedName>
</protein>
<evidence type="ECO:0000256" key="1">
    <source>
        <dbReference type="SAM" id="MobiDB-lite"/>
    </source>
</evidence>